<dbReference type="EMBL" id="CACRXK020016102">
    <property type="protein sequence ID" value="CAB4029334.1"/>
    <property type="molecule type" value="Genomic_DNA"/>
</dbReference>
<reference evidence="2" key="1">
    <citation type="submission" date="2020-04" db="EMBL/GenBank/DDBJ databases">
        <authorList>
            <person name="Alioto T."/>
            <person name="Alioto T."/>
            <person name="Gomez Garrido J."/>
        </authorList>
    </citation>
    <scope>NUCLEOTIDE SEQUENCE</scope>
    <source>
        <strain evidence="2">A484AB</strain>
    </source>
</reference>
<accession>A0A7D9L8V9</accession>
<proteinExistence type="predicted"/>
<dbReference type="OrthoDB" id="5986101at2759"/>
<dbReference type="InterPro" id="IPR005312">
    <property type="entry name" value="DUF1759"/>
</dbReference>
<feature type="compositionally biased region" description="Polar residues" evidence="1">
    <location>
        <begin position="16"/>
        <end position="37"/>
    </location>
</feature>
<evidence type="ECO:0000313" key="2">
    <source>
        <dbReference type="EMBL" id="CAB4029334.1"/>
    </source>
</evidence>
<dbReference type="Pfam" id="PF03564">
    <property type="entry name" value="DUF1759"/>
    <property type="match status" value="1"/>
</dbReference>
<feature type="region of interest" description="Disordered" evidence="1">
    <location>
        <begin position="1"/>
        <end position="88"/>
    </location>
</feature>
<gene>
    <name evidence="2" type="ORF">PACLA_8A050936</name>
</gene>
<dbReference type="PANTHER" id="PTHR47331:SF1">
    <property type="entry name" value="GAG-LIKE PROTEIN"/>
    <property type="match status" value="1"/>
</dbReference>
<protein>
    <submittedName>
        <fullName evidence="2">Uncharacterized protein</fullName>
    </submittedName>
</protein>
<keyword evidence="3" id="KW-1185">Reference proteome</keyword>
<organism evidence="2 3">
    <name type="scientific">Paramuricea clavata</name>
    <name type="common">Red gorgonian</name>
    <name type="synonym">Violescent sea-whip</name>
    <dbReference type="NCBI Taxonomy" id="317549"/>
    <lineage>
        <taxon>Eukaryota</taxon>
        <taxon>Metazoa</taxon>
        <taxon>Cnidaria</taxon>
        <taxon>Anthozoa</taxon>
        <taxon>Octocorallia</taxon>
        <taxon>Malacalcyonacea</taxon>
        <taxon>Plexauridae</taxon>
        <taxon>Paramuricea</taxon>
    </lineage>
</organism>
<dbReference type="AlphaFoldDB" id="A0A7D9L8V9"/>
<comment type="caution">
    <text evidence="2">The sequence shown here is derived from an EMBL/GenBank/DDBJ whole genome shotgun (WGS) entry which is preliminary data.</text>
</comment>
<evidence type="ECO:0000313" key="3">
    <source>
        <dbReference type="Proteomes" id="UP001152795"/>
    </source>
</evidence>
<feature type="compositionally biased region" description="Polar residues" evidence="1">
    <location>
        <begin position="65"/>
        <end position="74"/>
    </location>
</feature>
<dbReference type="Proteomes" id="UP001152795">
    <property type="component" value="Unassembled WGS sequence"/>
</dbReference>
<evidence type="ECO:0000256" key="1">
    <source>
        <dbReference type="SAM" id="MobiDB-lite"/>
    </source>
</evidence>
<name>A0A7D9L8V9_PARCT</name>
<sequence>MSEDELYSYKSRRPVSLSTASSYQQLPASKVSCQSFPSKLHMASQPSEISHNATERRSVMRGVQTLPQRTNQSSDSKHSKPQQVQSPSNARPFEYEYHTFVNPTSASNVNNGIGVAKNPPDKEPSPNTANVIESVLESMMLLQQRQAETLISTHQQLTASMTLPQPSINVFKGDPLEYRTFVMFFDTRIQYRVNNNADLLYYLNQHLSGEPKGMIEGCLHMDPEIGYTEARRLLKKEYGDPYQISMAYIQRILNWPLIKSDEGKALKSFSLFLIKCKTAMKSISHLCVLDRAPNMQAVVSKLPFHLQAKWRDLVAKIRRDNAKIANFENLASFVQSAADAPNDPVFGKEALNKSKESSKKFDKRDSIQLKNKNSSFATNPTLIHGAGSAKPIIVCPLCNSSHDLDDCQLFLKKTVEQRKEYLKQNKMCFACYEKNLISRGCLRKRKCKKCNKPHPSALDVDDFKLENQVRKSEEEVKNACTKMPSNSPNDVVVVHAIIHVKVKPKGSTGTVTTYAFYDNGSGGYFLTENL</sequence>
<dbReference type="PANTHER" id="PTHR47331">
    <property type="entry name" value="PHD-TYPE DOMAIN-CONTAINING PROTEIN"/>
    <property type="match status" value="1"/>
</dbReference>